<dbReference type="AlphaFoldDB" id="A0A6C0LM26"/>
<dbReference type="SUPFAM" id="SSF46565">
    <property type="entry name" value="Chaperone J-domain"/>
    <property type="match status" value="1"/>
</dbReference>
<protein>
    <recommendedName>
        <fullName evidence="1">J domain-containing protein</fullName>
    </recommendedName>
</protein>
<reference evidence="2" key="1">
    <citation type="journal article" date="2020" name="Nature">
        <title>Giant virus diversity and host interactions through global metagenomics.</title>
        <authorList>
            <person name="Schulz F."/>
            <person name="Roux S."/>
            <person name="Paez-Espino D."/>
            <person name="Jungbluth S."/>
            <person name="Walsh D.A."/>
            <person name="Denef V.J."/>
            <person name="McMahon K.D."/>
            <person name="Konstantinidis K.T."/>
            <person name="Eloe-Fadrosh E.A."/>
            <person name="Kyrpides N.C."/>
            <person name="Woyke T."/>
        </authorList>
    </citation>
    <scope>NUCLEOTIDE SEQUENCE</scope>
    <source>
        <strain evidence="2">GVMAG-M-3300027892-73</strain>
    </source>
</reference>
<sequence>MNCLDAFNILEIDKNIKLSNIDGDFLKKKYHKLALLHHPDKNGNTKESTEKFQQIQDAYNFLQREIRTNNVDNKGSQYKNTDIYADILQLFMKTVFDGNYEDVIVTIVKDIVLGCKKISVQLFDNLDKETIIRIYEFLSNNRLVLHLSNNILNELREMVCKKYDNVTIYKLNPSINDLLDHNLYKLYIKEQLFLVPLWYGESYYDLSGCEMIVICEPELDENMFIDDDNNIHFALNICATELPAIILNNKPIIFSIGKKVIEIQAEKLLLKREQQHRIKSNGISKITNNMYDISELSDLIVKITIS</sequence>
<name>A0A6C0LM26_9ZZZZ</name>
<dbReference type="EMBL" id="MN740521">
    <property type="protein sequence ID" value="QHU30958.1"/>
    <property type="molecule type" value="Genomic_DNA"/>
</dbReference>
<dbReference type="SMART" id="SM00271">
    <property type="entry name" value="DnaJ"/>
    <property type="match status" value="1"/>
</dbReference>
<dbReference type="PANTHER" id="PTHR45504:SF3">
    <property type="entry name" value="CHAPERONE DNAJ-DOMAIN SUPERFAMILY PROTEIN"/>
    <property type="match status" value="1"/>
</dbReference>
<proteinExistence type="predicted"/>
<dbReference type="Pfam" id="PF00226">
    <property type="entry name" value="DnaJ"/>
    <property type="match status" value="1"/>
</dbReference>
<accession>A0A6C0LM26</accession>
<dbReference type="InterPro" id="IPR001623">
    <property type="entry name" value="DnaJ_domain"/>
</dbReference>
<feature type="domain" description="J" evidence="1">
    <location>
        <begin position="5"/>
        <end position="75"/>
    </location>
</feature>
<dbReference type="PRINTS" id="PR00625">
    <property type="entry name" value="JDOMAIN"/>
</dbReference>
<dbReference type="PANTHER" id="PTHR45504">
    <property type="entry name" value="CHAPERONE DNAJ-DOMAIN SUPERFAMILY PROTEIN"/>
    <property type="match status" value="1"/>
</dbReference>
<dbReference type="InterPro" id="IPR036869">
    <property type="entry name" value="J_dom_sf"/>
</dbReference>
<evidence type="ECO:0000313" key="2">
    <source>
        <dbReference type="EMBL" id="QHU30958.1"/>
    </source>
</evidence>
<evidence type="ECO:0000259" key="1">
    <source>
        <dbReference type="PROSITE" id="PS50076"/>
    </source>
</evidence>
<dbReference type="GO" id="GO:0005737">
    <property type="term" value="C:cytoplasm"/>
    <property type="evidence" value="ECO:0007669"/>
    <property type="project" value="TreeGrafter"/>
</dbReference>
<organism evidence="2">
    <name type="scientific">viral metagenome</name>
    <dbReference type="NCBI Taxonomy" id="1070528"/>
    <lineage>
        <taxon>unclassified sequences</taxon>
        <taxon>metagenomes</taxon>
        <taxon>organismal metagenomes</taxon>
    </lineage>
</organism>
<dbReference type="PROSITE" id="PS50076">
    <property type="entry name" value="DNAJ_2"/>
    <property type="match status" value="1"/>
</dbReference>
<dbReference type="Gene3D" id="1.10.287.110">
    <property type="entry name" value="DnaJ domain"/>
    <property type="match status" value="1"/>
</dbReference>
<dbReference type="GO" id="GO:0005634">
    <property type="term" value="C:nucleus"/>
    <property type="evidence" value="ECO:0007669"/>
    <property type="project" value="TreeGrafter"/>
</dbReference>
<dbReference type="CDD" id="cd06257">
    <property type="entry name" value="DnaJ"/>
    <property type="match status" value="1"/>
</dbReference>